<evidence type="ECO:0000313" key="8">
    <source>
        <dbReference type="Proteomes" id="UP000050501"/>
    </source>
</evidence>
<gene>
    <name evidence="7" type="ORF">ADN01_02935</name>
</gene>
<dbReference type="FunFam" id="3.30.1490.20:FF:000020">
    <property type="entry name" value="Protein lysine acetyltransferase"/>
    <property type="match status" value="1"/>
</dbReference>
<dbReference type="SUPFAM" id="SSF51735">
    <property type="entry name" value="NAD(P)-binding Rossmann-fold domains"/>
    <property type="match status" value="1"/>
</dbReference>
<dbReference type="EMBL" id="LGCM01000014">
    <property type="protein sequence ID" value="KPL89853.1"/>
    <property type="molecule type" value="Genomic_DNA"/>
</dbReference>
<dbReference type="Gene3D" id="3.40.50.261">
    <property type="entry name" value="Succinyl-CoA synthetase domains"/>
    <property type="match status" value="2"/>
</dbReference>
<dbReference type="Pfam" id="PF13607">
    <property type="entry name" value="Succ_CoA_lig"/>
    <property type="match status" value="1"/>
</dbReference>
<dbReference type="Proteomes" id="UP000050501">
    <property type="component" value="Unassembled WGS sequence"/>
</dbReference>
<dbReference type="GO" id="GO:0005524">
    <property type="term" value="F:ATP binding"/>
    <property type="evidence" value="ECO:0007669"/>
    <property type="project" value="UniProtKB-UniRule"/>
</dbReference>
<dbReference type="InterPro" id="IPR011761">
    <property type="entry name" value="ATP-grasp"/>
</dbReference>
<name>A0A0P6YJI3_9CHLR</name>
<accession>A0A0P6YJI3</accession>
<dbReference type="PANTHER" id="PTHR43334">
    <property type="entry name" value="ACETATE--COA LIGASE [ADP-FORMING]"/>
    <property type="match status" value="1"/>
</dbReference>
<organism evidence="7 8">
    <name type="scientific">Levilinea saccharolytica</name>
    <dbReference type="NCBI Taxonomy" id="229921"/>
    <lineage>
        <taxon>Bacteria</taxon>
        <taxon>Bacillati</taxon>
        <taxon>Chloroflexota</taxon>
        <taxon>Anaerolineae</taxon>
        <taxon>Anaerolineales</taxon>
        <taxon>Anaerolineaceae</taxon>
        <taxon>Levilinea</taxon>
    </lineage>
</organism>
<dbReference type="SMART" id="SM00881">
    <property type="entry name" value="CoA_binding"/>
    <property type="match status" value="1"/>
</dbReference>
<dbReference type="AlphaFoldDB" id="A0A0P6YJI3"/>
<dbReference type="InterPro" id="IPR003781">
    <property type="entry name" value="CoA-bd"/>
</dbReference>
<sequence length="700" mass="73548">MSDPSLVPFFQPQGVLIIGVSRDPTKLGYALARNLVQSGYGGAIHFLNPKGETLFGRPIHTRVADVPDPVDLAVVLVPPPAVPDTLHALGQRGIQAAILATGGFRETGPEGAALEQRCVEIARSYGIRLVGPNCVGLINTHLPLDTTFLQPPPPPTGEIAFLSHSGAICAAVIDWVRGQGIGLSHLDSLGNQADLSESDFLQPVAEDPHTRVITLYLEGVQNGAQFVEKARQAARLKPLVALKVGRFEAGRRAAASHTGALAGAEAAFDAAFARAGVLRANTTEEMFQWARALAWCPLPKGRNVAVLTNAGGPGVTAADALEQAGLTLAQLAPHTESALAALLPAAASTHNPVDMLASATPEQYAGCLRLLLDDPGVDMVLFITPPPPPATTGGVVKAVIPIVQTCDKPVVAALMGDRQIQEGVELARAARIPEYRFPEAAASALGALWQRVVLLQRLEEAILTPAALRPEALQEMVQGTPAGEFFPAETAAGLMEAAGLPTLRMPLAHSPAEAAQLAAELGFPVVLKLASPDISHKSDVGGVVLNLNTPEEVEAAYELVFQRARAARPEAHLEGAHLQRMVGAGQEVILGVVRDPQFGPLVMFGSGGVEVEGLKDVAFALAPLTREDAERMIERTWAGRKLAGFRSLPPADREAVIQALLRLAQLAAACPEIAEVEINPLRVLAPGQGAVAVDIRARKA</sequence>
<dbReference type="InterPro" id="IPR013815">
    <property type="entry name" value="ATP_grasp_subdomain_1"/>
</dbReference>
<protein>
    <recommendedName>
        <fullName evidence="6">ATP-grasp domain-containing protein</fullName>
    </recommendedName>
</protein>
<dbReference type="Gene3D" id="3.30.470.20">
    <property type="entry name" value="ATP-grasp fold, B domain"/>
    <property type="match status" value="1"/>
</dbReference>
<reference evidence="7 8" key="1">
    <citation type="submission" date="2015-07" db="EMBL/GenBank/DDBJ databases">
        <title>Genome sequence of Levilinea saccharolytica DSM 16555.</title>
        <authorList>
            <person name="Hemp J."/>
            <person name="Ward L.M."/>
            <person name="Pace L.A."/>
            <person name="Fischer W.W."/>
        </authorList>
    </citation>
    <scope>NUCLEOTIDE SEQUENCE [LARGE SCALE GENOMIC DNA]</scope>
    <source>
        <strain evidence="7 8">KIBI-1</strain>
    </source>
</reference>
<dbReference type="InterPro" id="IPR051538">
    <property type="entry name" value="Acyl-CoA_Synth/Transferase"/>
</dbReference>
<dbReference type="RefSeq" id="WP_062416984.1">
    <property type="nucleotide sequence ID" value="NZ_DF967974.1"/>
</dbReference>
<evidence type="ECO:0000256" key="5">
    <source>
        <dbReference type="PROSITE-ProRule" id="PRU00409"/>
    </source>
</evidence>
<dbReference type="InterPro" id="IPR036291">
    <property type="entry name" value="NAD(P)-bd_dom_sf"/>
</dbReference>
<dbReference type="STRING" id="229921.ADN01_02935"/>
<dbReference type="InterPro" id="IPR032875">
    <property type="entry name" value="Succ_CoA_lig_flav_dom"/>
</dbReference>
<dbReference type="Gene3D" id="3.40.50.720">
    <property type="entry name" value="NAD(P)-binding Rossmann-like Domain"/>
    <property type="match status" value="1"/>
</dbReference>
<dbReference type="PATRIC" id="fig|229921.5.peg.2970"/>
<dbReference type="SUPFAM" id="SSF56059">
    <property type="entry name" value="Glutathione synthetase ATP-binding domain-like"/>
    <property type="match status" value="1"/>
</dbReference>
<proteinExistence type="inferred from homology"/>
<dbReference type="Pfam" id="PF19045">
    <property type="entry name" value="Ligase_CoA_2"/>
    <property type="match status" value="1"/>
</dbReference>
<evidence type="ECO:0000256" key="1">
    <source>
        <dbReference type="ARBA" id="ARBA00022598"/>
    </source>
</evidence>
<dbReference type="SUPFAM" id="SSF52210">
    <property type="entry name" value="Succinyl-CoA synthetase domains"/>
    <property type="match status" value="2"/>
</dbReference>
<keyword evidence="2 5" id="KW-0547">Nucleotide-binding</keyword>
<dbReference type="Pfam" id="PF13380">
    <property type="entry name" value="CoA_binding_2"/>
    <property type="match status" value="1"/>
</dbReference>
<evidence type="ECO:0000256" key="4">
    <source>
        <dbReference type="ARBA" id="ARBA00060888"/>
    </source>
</evidence>
<keyword evidence="3 5" id="KW-0067">ATP-binding</keyword>
<dbReference type="InterPro" id="IPR016102">
    <property type="entry name" value="Succinyl-CoA_synth-like"/>
</dbReference>
<evidence type="ECO:0000259" key="6">
    <source>
        <dbReference type="PROSITE" id="PS50975"/>
    </source>
</evidence>
<keyword evidence="8" id="KW-1185">Reference proteome</keyword>
<comment type="similarity">
    <text evidence="4">In the N-terminal section; belongs to the acetate CoA ligase alpha subunit family.</text>
</comment>
<evidence type="ECO:0000256" key="2">
    <source>
        <dbReference type="ARBA" id="ARBA00022741"/>
    </source>
</evidence>
<comment type="caution">
    <text evidence="7">The sequence shown here is derived from an EMBL/GenBank/DDBJ whole genome shotgun (WGS) entry which is preliminary data.</text>
</comment>
<dbReference type="PANTHER" id="PTHR43334:SF1">
    <property type="entry name" value="3-HYDROXYPROPIONATE--COA LIGASE [ADP-FORMING]"/>
    <property type="match status" value="1"/>
</dbReference>
<feature type="domain" description="ATP-grasp" evidence="6">
    <location>
        <begin position="492"/>
        <end position="528"/>
    </location>
</feature>
<evidence type="ECO:0000313" key="7">
    <source>
        <dbReference type="EMBL" id="KPL89853.1"/>
    </source>
</evidence>
<dbReference type="Gene3D" id="3.30.1490.20">
    <property type="entry name" value="ATP-grasp fold, A domain"/>
    <property type="match status" value="1"/>
</dbReference>
<dbReference type="GO" id="GO:0046872">
    <property type="term" value="F:metal ion binding"/>
    <property type="evidence" value="ECO:0007669"/>
    <property type="project" value="InterPro"/>
</dbReference>
<keyword evidence="1" id="KW-0436">Ligase</keyword>
<dbReference type="GO" id="GO:0043758">
    <property type="term" value="F:acetate-CoA ligase (ADP-forming) activity"/>
    <property type="evidence" value="ECO:0007669"/>
    <property type="project" value="InterPro"/>
</dbReference>
<evidence type="ECO:0000256" key="3">
    <source>
        <dbReference type="ARBA" id="ARBA00022840"/>
    </source>
</evidence>
<dbReference type="Pfam" id="PF13549">
    <property type="entry name" value="ATP-grasp_5"/>
    <property type="match status" value="1"/>
</dbReference>
<dbReference type="InterPro" id="IPR043938">
    <property type="entry name" value="Ligase_CoA_dom"/>
</dbReference>
<dbReference type="PROSITE" id="PS50975">
    <property type="entry name" value="ATP_GRASP"/>
    <property type="match status" value="1"/>
</dbReference>